<keyword evidence="8" id="KW-0186">Copper</keyword>
<dbReference type="Proteomes" id="UP000803884">
    <property type="component" value="Unassembled WGS sequence"/>
</dbReference>
<comment type="caution">
    <text evidence="18">The sequence shown here is derived from an EMBL/GenBank/DDBJ whole genome shotgun (WGS) entry which is preliminary data.</text>
</comment>
<keyword evidence="11" id="KW-0119">Carbohydrate metabolism</keyword>
<evidence type="ECO:0000256" key="12">
    <source>
        <dbReference type="ARBA" id="ARBA00023326"/>
    </source>
</evidence>
<dbReference type="CDD" id="cd21175">
    <property type="entry name" value="LPMO_AA9"/>
    <property type="match status" value="1"/>
</dbReference>
<comment type="similarity">
    <text evidence="13">Belongs to the polysaccharide monooxygenase AA9 family.</text>
</comment>
<evidence type="ECO:0000256" key="6">
    <source>
        <dbReference type="ARBA" id="ARBA00023001"/>
    </source>
</evidence>
<dbReference type="InterPro" id="IPR005103">
    <property type="entry name" value="AA9_LPMO"/>
</dbReference>
<gene>
    <name evidence="18" type="ORF">WHR41_00726</name>
</gene>
<evidence type="ECO:0000256" key="11">
    <source>
        <dbReference type="ARBA" id="ARBA00023277"/>
    </source>
</evidence>
<keyword evidence="10" id="KW-1015">Disulfide bond</keyword>
<dbReference type="EMBL" id="JAAQHG020000002">
    <property type="protein sequence ID" value="KAL1590437.1"/>
    <property type="molecule type" value="Genomic_DNA"/>
</dbReference>
<evidence type="ECO:0000256" key="16">
    <source>
        <dbReference type="SAM" id="SignalP"/>
    </source>
</evidence>
<evidence type="ECO:0000256" key="2">
    <source>
        <dbReference type="ARBA" id="ARBA00004613"/>
    </source>
</evidence>
<dbReference type="GO" id="GO:0046872">
    <property type="term" value="F:metal ion binding"/>
    <property type="evidence" value="ECO:0007669"/>
    <property type="project" value="UniProtKB-KW"/>
</dbReference>
<evidence type="ECO:0000256" key="14">
    <source>
        <dbReference type="ARBA" id="ARBA00045077"/>
    </source>
</evidence>
<sequence>MHFFSATALALLACANTALAHYRWTHLVANGARTNDYQYVRLNTNYNSPVTDVNSNDIRCNTGTQANAARTSTYTVAAGSTIGLGLDQAIYHQSVTALYMTKVTSASAADGSTPWFKVAELGPAFSSGQITFPSQDKTSFTFTIPKSLPSGDYLLRAENIAIHAASTTGGAQFYISCAQITVTGGGSGTPGPTISLPGGYKASDPGILINIYYPIPTSYKYPGPAVWKG</sequence>
<dbReference type="AlphaFoldDB" id="A0AB34L2U1"/>
<feature type="signal peptide" evidence="16">
    <location>
        <begin position="1"/>
        <end position="20"/>
    </location>
</feature>
<evidence type="ECO:0000313" key="19">
    <source>
        <dbReference type="Proteomes" id="UP000803884"/>
    </source>
</evidence>
<keyword evidence="4" id="KW-0479">Metal-binding</keyword>
<dbReference type="GeneID" id="96002170"/>
<keyword evidence="3" id="KW-0964">Secreted</keyword>
<proteinExistence type="inferred from homology"/>
<evidence type="ECO:0000256" key="1">
    <source>
        <dbReference type="ARBA" id="ARBA00001973"/>
    </source>
</evidence>
<feature type="chain" id="PRO_5044341637" description="lytic cellulose monooxygenase (C4-dehydrogenating)" evidence="16">
    <location>
        <begin position="21"/>
        <end position="229"/>
    </location>
</feature>
<organism evidence="18 19">
    <name type="scientific">Cladosporium halotolerans</name>
    <dbReference type="NCBI Taxonomy" id="1052096"/>
    <lineage>
        <taxon>Eukaryota</taxon>
        <taxon>Fungi</taxon>
        <taxon>Dikarya</taxon>
        <taxon>Ascomycota</taxon>
        <taxon>Pezizomycotina</taxon>
        <taxon>Dothideomycetes</taxon>
        <taxon>Dothideomycetidae</taxon>
        <taxon>Cladosporiales</taxon>
        <taxon>Cladosporiaceae</taxon>
        <taxon>Cladosporium</taxon>
    </lineage>
</organism>
<comment type="subcellular location">
    <subcellularLocation>
        <location evidence="2">Secreted</location>
    </subcellularLocation>
</comment>
<keyword evidence="6" id="KW-0136">Cellulose degradation</keyword>
<name>A0AB34L2U1_9PEZI</name>
<evidence type="ECO:0000256" key="13">
    <source>
        <dbReference type="ARBA" id="ARBA00044502"/>
    </source>
</evidence>
<evidence type="ECO:0000256" key="7">
    <source>
        <dbReference type="ARBA" id="ARBA00023002"/>
    </source>
</evidence>
<evidence type="ECO:0000256" key="9">
    <source>
        <dbReference type="ARBA" id="ARBA00023033"/>
    </source>
</evidence>
<dbReference type="EC" id="1.14.99.56" evidence="15"/>
<feature type="domain" description="Auxiliary Activity family 9 catalytic" evidence="17">
    <location>
        <begin position="21"/>
        <end position="219"/>
    </location>
</feature>
<evidence type="ECO:0000256" key="5">
    <source>
        <dbReference type="ARBA" id="ARBA00022729"/>
    </source>
</evidence>
<evidence type="ECO:0000256" key="10">
    <source>
        <dbReference type="ARBA" id="ARBA00023157"/>
    </source>
</evidence>
<dbReference type="Pfam" id="PF03443">
    <property type="entry name" value="AA9"/>
    <property type="match status" value="1"/>
</dbReference>
<accession>A0AB34L2U1</accession>
<dbReference type="PANTHER" id="PTHR33353:SF10">
    <property type="entry name" value="ENDO-BETA-1,4-GLUCANASE D"/>
    <property type="match status" value="1"/>
</dbReference>
<dbReference type="GO" id="GO:0030245">
    <property type="term" value="P:cellulose catabolic process"/>
    <property type="evidence" value="ECO:0007669"/>
    <property type="project" value="UniProtKB-KW"/>
</dbReference>
<keyword evidence="12" id="KW-0624">Polysaccharide degradation</keyword>
<dbReference type="GO" id="GO:0004497">
    <property type="term" value="F:monooxygenase activity"/>
    <property type="evidence" value="ECO:0007669"/>
    <property type="project" value="UniProtKB-KW"/>
</dbReference>
<dbReference type="PANTHER" id="PTHR33353">
    <property type="entry name" value="PUTATIVE (AFU_ORTHOLOGUE AFUA_1G12560)-RELATED"/>
    <property type="match status" value="1"/>
</dbReference>
<comment type="catalytic activity">
    <reaction evidence="14">
        <text>[(1-&gt;4)-beta-D-glucosyl]n+m + reduced acceptor + O2 = 4-dehydro-beta-D-glucosyl-[(1-&gt;4)-beta-D-glucosyl]n-1 + [(1-&gt;4)-beta-D-glucosyl]m + acceptor + H2O.</text>
        <dbReference type="EC" id="1.14.99.56"/>
    </reaction>
</comment>
<evidence type="ECO:0000256" key="8">
    <source>
        <dbReference type="ARBA" id="ARBA00023008"/>
    </source>
</evidence>
<keyword evidence="5 16" id="KW-0732">Signal</keyword>
<keyword evidence="9" id="KW-0503">Monooxygenase</keyword>
<dbReference type="RefSeq" id="XP_069233542.1">
    <property type="nucleotide sequence ID" value="XM_069369332.1"/>
</dbReference>
<evidence type="ECO:0000256" key="3">
    <source>
        <dbReference type="ARBA" id="ARBA00022525"/>
    </source>
</evidence>
<keyword evidence="19" id="KW-1185">Reference proteome</keyword>
<evidence type="ECO:0000259" key="17">
    <source>
        <dbReference type="Pfam" id="PF03443"/>
    </source>
</evidence>
<keyword evidence="7" id="KW-0560">Oxidoreductase</keyword>
<evidence type="ECO:0000313" key="18">
    <source>
        <dbReference type="EMBL" id="KAL1590437.1"/>
    </source>
</evidence>
<dbReference type="GO" id="GO:0005576">
    <property type="term" value="C:extracellular region"/>
    <property type="evidence" value="ECO:0007669"/>
    <property type="project" value="UniProtKB-SubCell"/>
</dbReference>
<reference evidence="18 19" key="1">
    <citation type="journal article" date="2020" name="Microbiol. Resour. Announc.">
        <title>Draft Genome Sequence of a Cladosporium Species Isolated from the Mesophotic Ascidian Didemnum maculosum.</title>
        <authorList>
            <person name="Gioti A."/>
            <person name="Siaperas R."/>
            <person name="Nikolaivits E."/>
            <person name="Le Goff G."/>
            <person name="Ouazzani J."/>
            <person name="Kotoulas G."/>
            <person name="Topakas E."/>
        </authorList>
    </citation>
    <scope>NUCLEOTIDE SEQUENCE [LARGE SCALE GENOMIC DNA]</scope>
    <source>
        <strain evidence="18 19">TM138-S3</strain>
    </source>
</reference>
<evidence type="ECO:0000256" key="15">
    <source>
        <dbReference type="ARBA" id="ARBA00047174"/>
    </source>
</evidence>
<protein>
    <recommendedName>
        <fullName evidence="15">lytic cellulose monooxygenase (C4-dehydrogenating)</fullName>
        <ecNumber evidence="15">1.14.99.56</ecNumber>
    </recommendedName>
</protein>
<dbReference type="InterPro" id="IPR049892">
    <property type="entry name" value="AA9"/>
</dbReference>
<dbReference type="Gene3D" id="2.70.50.70">
    <property type="match status" value="1"/>
</dbReference>
<comment type="cofactor">
    <cofactor evidence="1">
        <name>Cu(2+)</name>
        <dbReference type="ChEBI" id="CHEBI:29036"/>
    </cofactor>
</comment>
<evidence type="ECO:0000256" key="4">
    <source>
        <dbReference type="ARBA" id="ARBA00022723"/>
    </source>
</evidence>